<accession>A0A9D1KEV7</accession>
<comment type="caution">
    <text evidence="2">The sequence shown here is derived from an EMBL/GenBank/DDBJ whole genome shotgun (WGS) entry which is preliminary data.</text>
</comment>
<evidence type="ECO:0000313" key="2">
    <source>
        <dbReference type="EMBL" id="HIT39822.1"/>
    </source>
</evidence>
<gene>
    <name evidence="2" type="ORF">IAD06_07270</name>
</gene>
<feature type="chain" id="PRO_5038476118" evidence="1">
    <location>
        <begin position="23"/>
        <end position="414"/>
    </location>
</feature>
<name>A0A9D1KEV7_9BACT</name>
<reference evidence="2" key="2">
    <citation type="journal article" date="2021" name="PeerJ">
        <title>Extensive microbial diversity within the chicken gut microbiome revealed by metagenomics and culture.</title>
        <authorList>
            <person name="Gilroy R."/>
            <person name="Ravi A."/>
            <person name="Getino M."/>
            <person name="Pursley I."/>
            <person name="Horton D.L."/>
            <person name="Alikhan N.F."/>
            <person name="Baker D."/>
            <person name="Gharbi K."/>
            <person name="Hall N."/>
            <person name="Watson M."/>
            <person name="Adriaenssens E.M."/>
            <person name="Foster-Nyarko E."/>
            <person name="Jarju S."/>
            <person name="Secka A."/>
            <person name="Antonio M."/>
            <person name="Oren A."/>
            <person name="Chaudhuri R.R."/>
            <person name="La Ragione R."/>
            <person name="Hildebrand F."/>
            <person name="Pallen M.J."/>
        </authorList>
    </citation>
    <scope>NUCLEOTIDE SEQUENCE</scope>
    <source>
        <strain evidence="2">21143</strain>
    </source>
</reference>
<feature type="signal peptide" evidence="1">
    <location>
        <begin position="1"/>
        <end position="22"/>
    </location>
</feature>
<dbReference type="Proteomes" id="UP000886722">
    <property type="component" value="Unassembled WGS sequence"/>
</dbReference>
<reference evidence="2" key="1">
    <citation type="submission" date="2020-10" db="EMBL/GenBank/DDBJ databases">
        <authorList>
            <person name="Gilroy R."/>
        </authorList>
    </citation>
    <scope>NUCLEOTIDE SEQUENCE</scope>
    <source>
        <strain evidence="2">21143</strain>
    </source>
</reference>
<dbReference type="Pfam" id="PF16153">
    <property type="entry name" value="DUF4861"/>
    <property type="match status" value="1"/>
</dbReference>
<keyword evidence="1" id="KW-0732">Signal</keyword>
<evidence type="ECO:0000313" key="3">
    <source>
        <dbReference type="Proteomes" id="UP000886722"/>
    </source>
</evidence>
<protein>
    <submittedName>
        <fullName evidence="2">DUF4861 domain-containing protein</fullName>
    </submittedName>
</protein>
<organism evidence="2 3">
    <name type="scientific">Candidatus Caccoplasma intestinavium</name>
    <dbReference type="NCBI Taxonomy" id="2840716"/>
    <lineage>
        <taxon>Bacteria</taxon>
        <taxon>Pseudomonadati</taxon>
        <taxon>Bacteroidota</taxon>
        <taxon>Bacteroidia</taxon>
        <taxon>Bacteroidales</taxon>
        <taxon>Bacteroidaceae</taxon>
        <taxon>Bacteroidaceae incertae sedis</taxon>
        <taxon>Candidatus Caccoplasma</taxon>
    </lineage>
</organism>
<dbReference type="InterPro" id="IPR032342">
    <property type="entry name" value="DUF4861"/>
</dbReference>
<evidence type="ECO:0000256" key="1">
    <source>
        <dbReference type="SAM" id="SignalP"/>
    </source>
</evidence>
<dbReference type="EMBL" id="DVKT01000055">
    <property type="protein sequence ID" value="HIT39822.1"/>
    <property type="molecule type" value="Genomic_DNA"/>
</dbReference>
<proteinExistence type="predicted"/>
<sequence length="414" mass="47286">MKLFGHFGLCLLALGIGTQVWAQEKTFYIEVENPWEQNKPDYPIVLKTADFKCNFPILSATVYDGEKEIPSQTDDLDRDGKGDEIALLIDMPAKTKKDLRIIVSGKEAAADRYPSRVYADMKIYDKSNKRNKHPKINSLSIPGTTKIYNNLYHHGQAFESELVAYRIYFDQKQTVDIYGKFNKGFEVESSGWYPDDKQLAQGFGDDVLRVSGSCGVGALKGWNAKQKKATHIEPVIERTGRILAYGPVRTVAEMEAKGWQYGDDRLDMTCRYTLYGGHRDAQVDVFFDKPLGNEIFCTGVQNIKGSESYSDHKGLIGCWGTDWPVNDTVKYAKETVGLGTYLPQKYIVSEINDKANYLYQIQAPKQSSMTYYITFTSMKETFGYKTPETWFEHLKTWKKDIEQPCRVKILRKKK</sequence>
<dbReference type="AlphaFoldDB" id="A0A9D1KEV7"/>